<dbReference type="SUPFAM" id="SSF56425">
    <property type="entry name" value="Succinate dehydrogenase/fumarate reductase flavoprotein, catalytic domain"/>
    <property type="match status" value="1"/>
</dbReference>
<comment type="cofactor">
    <cofactor evidence="1">
        <name>FAD</name>
        <dbReference type="ChEBI" id="CHEBI:57692"/>
    </cofactor>
</comment>
<keyword evidence="6" id="KW-0662">Pyridine nucleotide biosynthesis</keyword>
<gene>
    <name evidence="11" type="ORF">UFOPK2870_01063</name>
</gene>
<dbReference type="SUPFAM" id="SSF46977">
    <property type="entry name" value="Succinate dehydrogenase/fumarate reductase flavoprotein C-terminal domain"/>
    <property type="match status" value="1"/>
</dbReference>
<dbReference type="Gene3D" id="1.20.58.100">
    <property type="entry name" value="Fumarate reductase/succinate dehydrogenase flavoprotein-like, C-terminal domain"/>
    <property type="match status" value="1"/>
</dbReference>
<dbReference type="Pfam" id="PF02910">
    <property type="entry name" value="Succ_DH_flav_C"/>
    <property type="match status" value="1"/>
</dbReference>
<dbReference type="PANTHER" id="PTHR42716">
    <property type="entry name" value="L-ASPARTATE OXIDASE"/>
    <property type="match status" value="1"/>
</dbReference>
<accession>A0A6J6V2V0</accession>
<dbReference type="PANTHER" id="PTHR42716:SF2">
    <property type="entry name" value="L-ASPARTATE OXIDASE, CHLOROPLASTIC"/>
    <property type="match status" value="1"/>
</dbReference>
<sequence length="545" mass="56869">MSANNRVPGQLAAPEPTWSVETDVVVLGSGAAGLSAALAMRPVRDVILITKDTLDAGSTNWAQGGLAAVLDPNDSIENHVQDTLDAGAGLCDEQAVRTLATEAPTAIRYLMELGAAFDPGLHEGVALTREGGHSHRRIVHAGGDQSGAEVQRTLDESVRLAGVHVVERAFGLDIVIGHTSDGTRAVTGVKVAMLDSSGGVQSVGIVNARAVIIATGGYGQVYASTSNPSAVTGDGIALAMRAGLEASDLEFIQFHPTVLWRGSKATGQQALISEAVRGEGAILLDAAGQRVMKGVHPQEDLAPRDIVAAAISERMAQAPAGVGDHVYLDGRDIENFEERFPSITASCLDAGIDPRTELIPVAPAAHYVCGGIRATLNGTTGLQGLYVVGEAACTGVHGANRLASNSLTEGVVAGTRVGRALSWSLPPAAEPDDVELPGALIDSYHRTALRSAMSKYVGVLRTPEGLDSASRILNTLSSNMSESVVPTRKSFEATNMLTIAMAVVEAAKTRTESRGCHRRTDFETPSDAWNHHLACRIVSGQIEVN</sequence>
<dbReference type="Gene3D" id="3.50.50.60">
    <property type="entry name" value="FAD/NAD(P)-binding domain"/>
    <property type="match status" value="1"/>
</dbReference>
<name>A0A6J6V2V0_9ZZZZ</name>
<reference evidence="11" key="1">
    <citation type="submission" date="2020-05" db="EMBL/GenBank/DDBJ databases">
        <authorList>
            <person name="Chiriac C."/>
            <person name="Salcher M."/>
            <person name="Ghai R."/>
            <person name="Kavagutti S V."/>
        </authorList>
    </citation>
    <scope>NUCLEOTIDE SEQUENCE</scope>
</reference>
<evidence type="ECO:0000259" key="9">
    <source>
        <dbReference type="Pfam" id="PF00890"/>
    </source>
</evidence>
<keyword evidence="7" id="KW-0274">FAD</keyword>
<evidence type="ECO:0000256" key="2">
    <source>
        <dbReference type="ARBA" id="ARBA00004950"/>
    </source>
</evidence>
<dbReference type="SUPFAM" id="SSF51905">
    <property type="entry name" value="FAD/NAD(P)-binding domain"/>
    <property type="match status" value="1"/>
</dbReference>
<keyword evidence="5" id="KW-0285">Flavoprotein</keyword>
<dbReference type="InterPro" id="IPR036188">
    <property type="entry name" value="FAD/NAD-bd_sf"/>
</dbReference>
<keyword evidence="8" id="KW-0560">Oxidoreductase</keyword>
<dbReference type="EC" id="1.4.3.16" evidence="4"/>
<evidence type="ECO:0000256" key="3">
    <source>
        <dbReference type="ARBA" id="ARBA00008562"/>
    </source>
</evidence>
<dbReference type="InterPro" id="IPR003953">
    <property type="entry name" value="FAD-dep_OxRdtase_2_FAD-bd"/>
</dbReference>
<dbReference type="AlphaFoldDB" id="A0A6J6V2V0"/>
<dbReference type="InterPro" id="IPR005288">
    <property type="entry name" value="NadB"/>
</dbReference>
<dbReference type="NCBIfam" id="TIGR00551">
    <property type="entry name" value="nadB"/>
    <property type="match status" value="1"/>
</dbReference>
<dbReference type="InterPro" id="IPR037099">
    <property type="entry name" value="Fum_R/Succ_DH_flav-like_C_sf"/>
</dbReference>
<dbReference type="EMBL" id="CAEZZL010000095">
    <property type="protein sequence ID" value="CAB4766480.1"/>
    <property type="molecule type" value="Genomic_DNA"/>
</dbReference>
<protein>
    <recommendedName>
        <fullName evidence="4">L-aspartate oxidase</fullName>
        <ecNumber evidence="4">1.4.3.16</ecNumber>
    </recommendedName>
</protein>
<dbReference type="InterPro" id="IPR027477">
    <property type="entry name" value="Succ_DH/fumarate_Rdtase_cat_sf"/>
</dbReference>
<evidence type="ECO:0000256" key="1">
    <source>
        <dbReference type="ARBA" id="ARBA00001974"/>
    </source>
</evidence>
<evidence type="ECO:0000256" key="4">
    <source>
        <dbReference type="ARBA" id="ARBA00012173"/>
    </source>
</evidence>
<dbReference type="UniPathway" id="UPA00253">
    <property type="reaction ID" value="UER00326"/>
</dbReference>
<evidence type="ECO:0000256" key="5">
    <source>
        <dbReference type="ARBA" id="ARBA00022630"/>
    </source>
</evidence>
<evidence type="ECO:0000256" key="8">
    <source>
        <dbReference type="ARBA" id="ARBA00023002"/>
    </source>
</evidence>
<evidence type="ECO:0000256" key="7">
    <source>
        <dbReference type="ARBA" id="ARBA00022827"/>
    </source>
</evidence>
<dbReference type="GO" id="GO:0008734">
    <property type="term" value="F:L-aspartate oxidase activity"/>
    <property type="evidence" value="ECO:0007669"/>
    <property type="project" value="UniProtKB-EC"/>
</dbReference>
<dbReference type="InterPro" id="IPR015939">
    <property type="entry name" value="Fum_Rdtase/Succ_DH_flav-like_C"/>
</dbReference>
<dbReference type="GO" id="GO:0034628">
    <property type="term" value="P:'de novo' NAD+ biosynthetic process from L-aspartate"/>
    <property type="evidence" value="ECO:0007669"/>
    <property type="project" value="TreeGrafter"/>
</dbReference>
<proteinExistence type="inferred from homology"/>
<dbReference type="FunFam" id="3.90.700.10:FF:000002">
    <property type="entry name" value="L-aspartate oxidase"/>
    <property type="match status" value="1"/>
</dbReference>
<dbReference type="NCBIfam" id="NF005867">
    <property type="entry name" value="PRK07804.1"/>
    <property type="match status" value="1"/>
</dbReference>
<organism evidence="11">
    <name type="scientific">freshwater metagenome</name>
    <dbReference type="NCBI Taxonomy" id="449393"/>
    <lineage>
        <taxon>unclassified sequences</taxon>
        <taxon>metagenomes</taxon>
        <taxon>ecological metagenomes</taxon>
    </lineage>
</organism>
<evidence type="ECO:0000313" key="11">
    <source>
        <dbReference type="EMBL" id="CAB4766480.1"/>
    </source>
</evidence>
<dbReference type="Pfam" id="PF00890">
    <property type="entry name" value="FAD_binding_2"/>
    <property type="match status" value="1"/>
</dbReference>
<comment type="pathway">
    <text evidence="2">Cofactor biosynthesis; NAD(+) biosynthesis; iminoaspartate from L-aspartate (oxidase route): step 1/1.</text>
</comment>
<evidence type="ECO:0000256" key="6">
    <source>
        <dbReference type="ARBA" id="ARBA00022642"/>
    </source>
</evidence>
<feature type="domain" description="Fumarate reductase/succinate dehydrogenase flavoprotein-like C-terminal" evidence="10">
    <location>
        <begin position="446"/>
        <end position="535"/>
    </location>
</feature>
<comment type="similarity">
    <text evidence="3">Belongs to the FAD-dependent oxidoreductase 2 family. NadB subfamily.</text>
</comment>
<evidence type="ECO:0000259" key="10">
    <source>
        <dbReference type="Pfam" id="PF02910"/>
    </source>
</evidence>
<feature type="domain" description="FAD-dependent oxidoreductase 2 FAD-binding" evidence="9">
    <location>
        <begin position="23"/>
        <end position="407"/>
    </location>
</feature>
<dbReference type="Gene3D" id="3.90.700.10">
    <property type="entry name" value="Succinate dehydrogenase/fumarate reductase flavoprotein, catalytic domain"/>
    <property type="match status" value="1"/>
</dbReference>